<dbReference type="Proteomes" id="UP000240493">
    <property type="component" value="Unassembled WGS sequence"/>
</dbReference>
<dbReference type="Gene3D" id="1.20.1250.20">
    <property type="entry name" value="MFS general substrate transporter like domains"/>
    <property type="match status" value="1"/>
</dbReference>
<dbReference type="GO" id="GO:0016020">
    <property type="term" value="C:membrane"/>
    <property type="evidence" value="ECO:0007669"/>
    <property type="project" value="UniProtKB-SubCell"/>
</dbReference>
<evidence type="ECO:0000313" key="5">
    <source>
        <dbReference type="EMBL" id="PTB40323.1"/>
    </source>
</evidence>
<keyword evidence="4" id="KW-0812">Transmembrane</keyword>
<organism evidence="5 6">
    <name type="scientific">Trichoderma asperellum (strain ATCC 204424 / CBS 433.97 / NBRC 101777)</name>
    <dbReference type="NCBI Taxonomy" id="1042311"/>
    <lineage>
        <taxon>Eukaryota</taxon>
        <taxon>Fungi</taxon>
        <taxon>Dikarya</taxon>
        <taxon>Ascomycota</taxon>
        <taxon>Pezizomycotina</taxon>
        <taxon>Sordariomycetes</taxon>
        <taxon>Hypocreomycetidae</taxon>
        <taxon>Hypocreales</taxon>
        <taxon>Hypocreaceae</taxon>
        <taxon>Trichoderma</taxon>
    </lineage>
</organism>
<feature type="transmembrane region" description="Helical" evidence="4">
    <location>
        <begin position="430"/>
        <end position="451"/>
    </location>
</feature>
<dbReference type="Pfam" id="PF07690">
    <property type="entry name" value="MFS_1"/>
    <property type="match status" value="1"/>
</dbReference>
<name>A0A2T3Z693_TRIA4</name>
<feature type="transmembrane region" description="Helical" evidence="4">
    <location>
        <begin position="111"/>
        <end position="131"/>
    </location>
</feature>
<evidence type="ECO:0000256" key="3">
    <source>
        <dbReference type="SAM" id="MobiDB-lite"/>
    </source>
</evidence>
<feature type="transmembrane region" description="Helical" evidence="4">
    <location>
        <begin position="400"/>
        <end position="418"/>
    </location>
</feature>
<dbReference type="GO" id="GO:0022857">
    <property type="term" value="F:transmembrane transporter activity"/>
    <property type="evidence" value="ECO:0007669"/>
    <property type="project" value="InterPro"/>
</dbReference>
<dbReference type="OrthoDB" id="6509908at2759"/>
<dbReference type="InterPro" id="IPR036259">
    <property type="entry name" value="MFS_trans_sf"/>
</dbReference>
<evidence type="ECO:0000256" key="2">
    <source>
        <dbReference type="ARBA" id="ARBA00006727"/>
    </source>
</evidence>
<feature type="transmembrane region" description="Helical" evidence="4">
    <location>
        <begin position="138"/>
        <end position="157"/>
    </location>
</feature>
<dbReference type="EMBL" id="KZ679263">
    <property type="protein sequence ID" value="PTB40323.1"/>
    <property type="molecule type" value="Genomic_DNA"/>
</dbReference>
<evidence type="ECO:0008006" key="7">
    <source>
        <dbReference type="Google" id="ProtNLM"/>
    </source>
</evidence>
<evidence type="ECO:0000313" key="6">
    <source>
        <dbReference type="Proteomes" id="UP000240493"/>
    </source>
</evidence>
<keyword evidence="4" id="KW-0472">Membrane</keyword>
<evidence type="ECO:0000256" key="4">
    <source>
        <dbReference type="SAM" id="Phobius"/>
    </source>
</evidence>
<dbReference type="PANTHER" id="PTHR11360:SF234">
    <property type="entry name" value="MFS-TYPE TRANSPORTER DBAD-RELATED"/>
    <property type="match status" value="1"/>
</dbReference>
<sequence length="461" mass="49369">MMDVKHSHPDGVDTSSTNITDKDSTFLHSGTRPAGTEPSGVLQNNGATIEVEKTSQPDQANLLATRPNGGWKAWLQVACGFFLYFNTYGLINTFGIYQNYYTTEFGFDPSRASLIGGIQTFLLFFASGAAGPLYDAGYTSFLVLAGAIFIVLGTMMQSLCIHYWQFILAQSLCIGLGGGLISALTPTVLSTYFTSLYPLTVGIAGSGTGIGGIILPIVFRELQPKIGFPWTVRVIGFILLATLLLPVFFLRPRMIPGTGRRKIIDTTAFTDWPLVTLLIGNFIYLLGGFTPFFYVQVFAVENNIADANLSFYIIAVMNATSALGRVLPNFLSPYTGPFNMLIITSVLTFVFAFAFEGVQSLASLIIVSMGFGGATGLFFALQPVVVIGLCPNPKLIGTRVGMAFCFLSFSVLASNPIAGAIQPAGGYSGVWIWTGVTTGVGTALMFAARLMKTNGALITKV</sequence>
<feature type="transmembrane region" description="Helical" evidence="4">
    <location>
        <begin position="230"/>
        <end position="251"/>
    </location>
</feature>
<keyword evidence="6" id="KW-1185">Reference proteome</keyword>
<proteinExistence type="inferred from homology"/>
<feature type="region of interest" description="Disordered" evidence="3">
    <location>
        <begin position="1"/>
        <end position="43"/>
    </location>
</feature>
<gene>
    <name evidence="5" type="ORF">M441DRAFT_170542</name>
</gene>
<feature type="transmembrane region" description="Helical" evidence="4">
    <location>
        <begin position="73"/>
        <end position="91"/>
    </location>
</feature>
<dbReference type="InterPro" id="IPR050327">
    <property type="entry name" value="Proton-linked_MCT"/>
</dbReference>
<reference evidence="5 6" key="1">
    <citation type="submission" date="2016-07" db="EMBL/GenBank/DDBJ databases">
        <title>Multiple horizontal gene transfer events from other fungi enriched the ability of initially mycotrophic Trichoderma (Ascomycota) to feed on dead plant biomass.</title>
        <authorList>
            <consortium name="DOE Joint Genome Institute"/>
            <person name="Aerts A."/>
            <person name="Atanasova L."/>
            <person name="Chenthamara K."/>
            <person name="Zhang J."/>
            <person name="Grujic M."/>
            <person name="Henrissat B."/>
            <person name="Kuo A."/>
            <person name="Salamov A."/>
            <person name="Lipzen A."/>
            <person name="Labutti K."/>
            <person name="Barry K."/>
            <person name="Miao Y."/>
            <person name="Rahimi M.J."/>
            <person name="Shen Q."/>
            <person name="Grigoriev I.V."/>
            <person name="Kubicek C.P."/>
            <person name="Druzhinina I.S."/>
        </authorList>
    </citation>
    <scope>NUCLEOTIDE SEQUENCE [LARGE SCALE GENOMIC DNA]</scope>
    <source>
        <strain evidence="5 6">CBS 433.97</strain>
    </source>
</reference>
<feature type="transmembrane region" description="Helical" evidence="4">
    <location>
        <begin position="338"/>
        <end position="355"/>
    </location>
</feature>
<comment type="subcellular location">
    <subcellularLocation>
        <location evidence="1">Membrane</location>
        <topology evidence="1">Multi-pass membrane protein</topology>
    </subcellularLocation>
</comment>
<feature type="transmembrane region" description="Helical" evidence="4">
    <location>
        <begin position="272"/>
        <end position="297"/>
    </location>
</feature>
<feature type="compositionally biased region" description="Basic and acidic residues" evidence="3">
    <location>
        <begin position="1"/>
        <end position="11"/>
    </location>
</feature>
<dbReference type="PANTHER" id="PTHR11360">
    <property type="entry name" value="MONOCARBOXYLATE TRANSPORTER"/>
    <property type="match status" value="1"/>
</dbReference>
<keyword evidence="4" id="KW-1133">Transmembrane helix</keyword>
<comment type="similarity">
    <text evidence="2">Belongs to the major facilitator superfamily. Monocarboxylate porter (TC 2.A.1.13) family.</text>
</comment>
<protein>
    <recommendedName>
        <fullName evidence="7">Major facilitator superfamily (MFS) profile domain-containing protein</fullName>
    </recommendedName>
</protein>
<accession>A0A2T3Z693</accession>
<dbReference type="AlphaFoldDB" id="A0A2T3Z693"/>
<feature type="transmembrane region" description="Helical" evidence="4">
    <location>
        <begin position="163"/>
        <end position="184"/>
    </location>
</feature>
<dbReference type="InterPro" id="IPR011701">
    <property type="entry name" value="MFS"/>
</dbReference>
<feature type="transmembrane region" description="Helical" evidence="4">
    <location>
        <begin position="309"/>
        <end position="326"/>
    </location>
</feature>
<feature type="transmembrane region" description="Helical" evidence="4">
    <location>
        <begin position="361"/>
        <end position="388"/>
    </location>
</feature>
<evidence type="ECO:0000256" key="1">
    <source>
        <dbReference type="ARBA" id="ARBA00004141"/>
    </source>
</evidence>
<dbReference type="SUPFAM" id="SSF103473">
    <property type="entry name" value="MFS general substrate transporter"/>
    <property type="match status" value="1"/>
</dbReference>
<feature type="transmembrane region" description="Helical" evidence="4">
    <location>
        <begin position="196"/>
        <end position="218"/>
    </location>
</feature>